<evidence type="ECO:0000313" key="1">
    <source>
        <dbReference type="EMBL" id="KAB8074828.1"/>
    </source>
</evidence>
<reference evidence="1 2" key="1">
    <citation type="submission" date="2019-04" db="EMBL/GenBank/DDBJ databases">
        <title>Friends and foes A comparative genomics study of 23 Aspergillus species from section Flavi.</title>
        <authorList>
            <consortium name="DOE Joint Genome Institute"/>
            <person name="Kjaerbolling I."/>
            <person name="Vesth T."/>
            <person name="Frisvad J.C."/>
            <person name="Nybo J.L."/>
            <person name="Theobald S."/>
            <person name="Kildgaard S."/>
            <person name="Isbrandt T."/>
            <person name="Kuo A."/>
            <person name="Sato A."/>
            <person name="Lyhne E.K."/>
            <person name="Kogle M.E."/>
            <person name="Wiebenga A."/>
            <person name="Kun R.S."/>
            <person name="Lubbers R.J."/>
            <person name="Makela M.R."/>
            <person name="Barry K."/>
            <person name="Chovatia M."/>
            <person name="Clum A."/>
            <person name="Daum C."/>
            <person name="Haridas S."/>
            <person name="He G."/>
            <person name="LaButti K."/>
            <person name="Lipzen A."/>
            <person name="Mondo S."/>
            <person name="Riley R."/>
            <person name="Salamov A."/>
            <person name="Simmons B.A."/>
            <person name="Magnuson J.K."/>
            <person name="Henrissat B."/>
            <person name="Mortensen U.H."/>
            <person name="Larsen T.O."/>
            <person name="Devries R.P."/>
            <person name="Grigoriev I.V."/>
            <person name="Machida M."/>
            <person name="Baker S.E."/>
            <person name="Andersen M.R."/>
        </authorList>
    </citation>
    <scope>NUCLEOTIDE SEQUENCE [LARGE SCALE GENOMIC DNA]</scope>
    <source>
        <strain evidence="1 2">CBS 151.66</strain>
    </source>
</reference>
<dbReference type="Proteomes" id="UP000326565">
    <property type="component" value="Unassembled WGS sequence"/>
</dbReference>
<organism evidence="1 2">
    <name type="scientific">Aspergillus leporis</name>
    <dbReference type="NCBI Taxonomy" id="41062"/>
    <lineage>
        <taxon>Eukaryota</taxon>
        <taxon>Fungi</taxon>
        <taxon>Dikarya</taxon>
        <taxon>Ascomycota</taxon>
        <taxon>Pezizomycotina</taxon>
        <taxon>Eurotiomycetes</taxon>
        <taxon>Eurotiomycetidae</taxon>
        <taxon>Eurotiales</taxon>
        <taxon>Aspergillaceae</taxon>
        <taxon>Aspergillus</taxon>
        <taxon>Aspergillus subgen. Circumdati</taxon>
    </lineage>
</organism>
<accession>A0A5N5X208</accession>
<dbReference type="AlphaFoldDB" id="A0A5N5X208"/>
<dbReference type="EMBL" id="ML732203">
    <property type="protein sequence ID" value="KAB8074828.1"/>
    <property type="molecule type" value="Genomic_DNA"/>
</dbReference>
<keyword evidence="2" id="KW-1185">Reference proteome</keyword>
<protein>
    <submittedName>
        <fullName evidence="1">Uncharacterized protein</fullName>
    </submittedName>
</protein>
<evidence type="ECO:0000313" key="2">
    <source>
        <dbReference type="Proteomes" id="UP000326565"/>
    </source>
</evidence>
<proteinExistence type="predicted"/>
<sequence length="122" mass="13906">MVTVSISAATAPGPLVESVVDLDINDEATLMHLQTLQEQAKSRNLSIYIHPRLVTFSNRAERRQWSDAFGSDFERHATYNEFRKAHKDEANIAFALFSTIEPNWLEGSDWRAGIPVHYFLDL</sequence>
<name>A0A5N5X208_9EURO</name>
<gene>
    <name evidence="1" type="ORF">BDV29DRAFT_156227</name>
</gene>